<gene>
    <name evidence="2" type="ORF">ADEAN_000181000</name>
</gene>
<feature type="compositionally biased region" description="Polar residues" evidence="1">
    <location>
        <begin position="1"/>
        <end position="16"/>
    </location>
</feature>
<evidence type="ECO:0000313" key="3">
    <source>
        <dbReference type="Proteomes" id="UP000515908"/>
    </source>
</evidence>
<dbReference type="Proteomes" id="UP000515908">
    <property type="component" value="Chromosome 03"/>
</dbReference>
<protein>
    <submittedName>
        <fullName evidence="2">Uncharacterized protein</fullName>
    </submittedName>
</protein>
<proteinExistence type="predicted"/>
<reference evidence="2 3" key="1">
    <citation type="submission" date="2020-08" db="EMBL/GenBank/DDBJ databases">
        <authorList>
            <person name="Newling K."/>
            <person name="Davey J."/>
            <person name="Forrester S."/>
        </authorList>
    </citation>
    <scope>NUCLEOTIDE SEQUENCE [LARGE SCALE GENOMIC DNA]</scope>
    <source>
        <strain evidence="3">Crithidia deanei Carvalho (ATCC PRA-265)</strain>
    </source>
</reference>
<feature type="region of interest" description="Disordered" evidence="1">
    <location>
        <begin position="254"/>
        <end position="288"/>
    </location>
</feature>
<feature type="compositionally biased region" description="Basic and acidic residues" evidence="1">
    <location>
        <begin position="184"/>
        <end position="214"/>
    </location>
</feature>
<evidence type="ECO:0000313" key="2">
    <source>
        <dbReference type="EMBL" id="CAD2214365.1"/>
    </source>
</evidence>
<dbReference type="VEuPathDB" id="TriTrypDB:ADEAN_000181000"/>
<sequence length="346" mass="38068">MNKTPITTLNESSVTGPNGAVGSTYLRGANNNSNNNNYPADSASNSTSRVKDVYPFVPPLNINEAKSLNKNNNNNNNNHKPANSGRNNRSNSHIEILSISSMKDVSLPVYATQTNPNPRAKSTPKVEPRYPSASSTLNNTNNVVIKEKIDDARKWIEEMKQKVEAEEEKKKAEEARAASRHSRRESPQKKERKSTAKESPQKRRKSTGEGERSARKSSTRRRRPEEVHEDPQGPTIIPLESIPSSTIASTYLAALGGKGNPSTVKRPAPVPAARDRRPTKSPAEVQPAAVSHLAPVVVVASEPSELPSPSYSELAEHNRVLPRGLFLLLPRWEPLQHHRGPLSVQH</sequence>
<feature type="region of interest" description="Disordered" evidence="1">
    <location>
        <begin position="63"/>
        <end position="90"/>
    </location>
</feature>
<evidence type="ECO:0000256" key="1">
    <source>
        <dbReference type="SAM" id="MobiDB-lite"/>
    </source>
</evidence>
<feature type="compositionally biased region" description="Low complexity" evidence="1">
    <location>
        <begin position="29"/>
        <end position="46"/>
    </location>
</feature>
<name>A0A7G2C4C6_9TRYP</name>
<feature type="compositionally biased region" description="Basic and acidic residues" evidence="1">
    <location>
        <begin position="163"/>
        <end position="177"/>
    </location>
</feature>
<organism evidence="2 3">
    <name type="scientific">Angomonas deanei</name>
    <dbReference type="NCBI Taxonomy" id="59799"/>
    <lineage>
        <taxon>Eukaryota</taxon>
        <taxon>Discoba</taxon>
        <taxon>Euglenozoa</taxon>
        <taxon>Kinetoplastea</taxon>
        <taxon>Metakinetoplastina</taxon>
        <taxon>Trypanosomatida</taxon>
        <taxon>Trypanosomatidae</taxon>
        <taxon>Strigomonadinae</taxon>
        <taxon>Angomonas</taxon>
    </lineage>
</organism>
<feature type="compositionally biased region" description="Polar residues" evidence="1">
    <location>
        <begin position="79"/>
        <end position="90"/>
    </location>
</feature>
<feature type="region of interest" description="Disordered" evidence="1">
    <location>
        <begin position="111"/>
        <end position="141"/>
    </location>
</feature>
<feature type="region of interest" description="Disordered" evidence="1">
    <location>
        <begin position="1"/>
        <end position="48"/>
    </location>
</feature>
<feature type="compositionally biased region" description="Polar residues" evidence="1">
    <location>
        <begin position="132"/>
        <end position="141"/>
    </location>
</feature>
<feature type="compositionally biased region" description="Low complexity" evidence="1">
    <location>
        <begin position="69"/>
        <end position="78"/>
    </location>
</feature>
<dbReference type="EMBL" id="LR877147">
    <property type="protein sequence ID" value="CAD2214365.1"/>
    <property type="molecule type" value="Genomic_DNA"/>
</dbReference>
<feature type="region of interest" description="Disordered" evidence="1">
    <location>
        <begin position="163"/>
        <end position="242"/>
    </location>
</feature>
<keyword evidence="3" id="KW-1185">Reference proteome</keyword>
<accession>A0A7G2C4C6</accession>
<dbReference type="AlphaFoldDB" id="A0A7G2C4C6"/>